<accession>A0AAD5U4E4</accession>
<dbReference type="PANTHER" id="PTHR32060:SF22">
    <property type="entry name" value="CARBOXYL-TERMINAL-PROCESSING PEPTIDASE 3, CHLOROPLASTIC"/>
    <property type="match status" value="1"/>
</dbReference>
<feature type="domain" description="Tail specific protease" evidence="2">
    <location>
        <begin position="317"/>
        <end position="471"/>
    </location>
</feature>
<dbReference type="Gene3D" id="3.90.226.10">
    <property type="entry name" value="2-enoyl-CoA Hydratase, Chain A, domain 1"/>
    <property type="match status" value="1"/>
</dbReference>
<dbReference type="EMBL" id="JADGJW010000103">
    <property type="protein sequence ID" value="KAJ3224138.1"/>
    <property type="molecule type" value="Genomic_DNA"/>
</dbReference>
<dbReference type="GO" id="GO:0006508">
    <property type="term" value="P:proteolysis"/>
    <property type="evidence" value="ECO:0007669"/>
    <property type="project" value="InterPro"/>
</dbReference>
<dbReference type="Proteomes" id="UP001211065">
    <property type="component" value="Unassembled WGS sequence"/>
</dbReference>
<evidence type="ECO:0000313" key="3">
    <source>
        <dbReference type="EMBL" id="KAJ3224138.1"/>
    </source>
</evidence>
<dbReference type="AlphaFoldDB" id="A0AAD5U4E4"/>
<evidence type="ECO:0000313" key="4">
    <source>
        <dbReference type="Proteomes" id="UP001211065"/>
    </source>
</evidence>
<keyword evidence="4" id="KW-1185">Reference proteome</keyword>
<dbReference type="Pfam" id="PF03572">
    <property type="entry name" value="Peptidase_S41"/>
    <property type="match status" value="1"/>
</dbReference>
<reference evidence="3" key="1">
    <citation type="submission" date="2020-05" db="EMBL/GenBank/DDBJ databases">
        <title>Phylogenomic resolution of chytrid fungi.</title>
        <authorList>
            <person name="Stajich J.E."/>
            <person name="Amses K."/>
            <person name="Simmons R."/>
            <person name="Seto K."/>
            <person name="Myers J."/>
            <person name="Bonds A."/>
            <person name="Quandt C.A."/>
            <person name="Barry K."/>
            <person name="Liu P."/>
            <person name="Grigoriev I."/>
            <person name="Longcore J.E."/>
            <person name="James T.Y."/>
        </authorList>
    </citation>
    <scope>NUCLEOTIDE SEQUENCE</scope>
    <source>
        <strain evidence="3">JEL0476</strain>
    </source>
</reference>
<comment type="caution">
    <text evidence="3">The sequence shown here is derived from an EMBL/GenBank/DDBJ whole genome shotgun (WGS) entry which is preliminary data.</text>
</comment>
<evidence type="ECO:0000259" key="2">
    <source>
        <dbReference type="Pfam" id="PF03572"/>
    </source>
</evidence>
<dbReference type="GO" id="GO:0004175">
    <property type="term" value="F:endopeptidase activity"/>
    <property type="evidence" value="ECO:0007669"/>
    <property type="project" value="TreeGrafter"/>
</dbReference>
<dbReference type="SUPFAM" id="SSF52096">
    <property type="entry name" value="ClpP/crotonase"/>
    <property type="match status" value="1"/>
</dbReference>
<gene>
    <name evidence="3" type="ORF">HK099_000188</name>
</gene>
<feature type="signal peptide" evidence="1">
    <location>
        <begin position="1"/>
        <end position="19"/>
    </location>
</feature>
<sequence length="809" mass="88128">MLFKTVAAITLSLTALVSSQVSTVEFAPFSQYKDLAKFPKLSANERSSLLTQVNKLLTVYVNRESKIDNYGYDVLKSLEEINAKAANSTEKELFTSLANAINGNRDGHTALVLPAPHSCFAKIFPLTWSLIETDDPKNPIAVVKDFTSFPEVKKVAGPALDRVKPGHVLVSINGLTINQLYEKYSATTRGANYFGGVRSILSGTFGIRGGRLYPVQFSDNERTDVTYVLKERPDSKNTYEITVPTVGRKNNACLATAPVSNIANNEKPTFPKYPIMKAADPEFYLDTYGGTSELPLTSVEGTGGILLYGKYKYLGTNLGVLRLTQFSPVTTGSTLRPETVVKAIRDVLVNQFKDTDALVLDLRSNPGGWVYLADAIPQFFKPDYTPATARFLMAPLNDKIPGAGIEGADAFNAYSSTPAGQKYSNHYRMTSPSAANFYGQAYLKPVAVFNDGNCYSACDLLSAGLQDHQAIKKMYGADLNTGAGGASVVGINNFFKLASPSDFPGLPKGMDFSIGYRQLVRNGVNDGKLIEDLGISVDKFIRPTLSDMFNVNNRSSIFDTIAHELRAIGQADGINAEPQVETSLAFGEKISFKTTSGYITKLELTLNDKVVDSKDFVLRKTTQDSTLEAVASENGLFHYQILGYTNDKRVLKTSRYVKTTPNVNNYLKLQAGTPVAWDFKHAGWTGAYDTLTTTAKWNLLNGKFVVGDGLNYPDDVDTSVSFFLNAQGKVKVQLNLESESEQDYDFVTLTYTPAGGAPKTLFKVSGSQKFDKEFVFDSTANGELNLKFTSDGGVSAPGGVKVNAISFSL</sequence>
<feature type="chain" id="PRO_5041981511" description="Tail specific protease domain-containing protein" evidence="1">
    <location>
        <begin position="20"/>
        <end position="809"/>
    </location>
</feature>
<dbReference type="InterPro" id="IPR005151">
    <property type="entry name" value="Tail-specific_protease"/>
</dbReference>
<dbReference type="InterPro" id="IPR029045">
    <property type="entry name" value="ClpP/crotonase-like_dom_sf"/>
</dbReference>
<protein>
    <recommendedName>
        <fullName evidence="2">Tail specific protease domain-containing protein</fullName>
    </recommendedName>
</protein>
<dbReference type="PANTHER" id="PTHR32060">
    <property type="entry name" value="TAIL-SPECIFIC PROTEASE"/>
    <property type="match status" value="1"/>
</dbReference>
<organism evidence="3 4">
    <name type="scientific">Clydaea vesicula</name>
    <dbReference type="NCBI Taxonomy" id="447962"/>
    <lineage>
        <taxon>Eukaryota</taxon>
        <taxon>Fungi</taxon>
        <taxon>Fungi incertae sedis</taxon>
        <taxon>Chytridiomycota</taxon>
        <taxon>Chytridiomycota incertae sedis</taxon>
        <taxon>Chytridiomycetes</taxon>
        <taxon>Lobulomycetales</taxon>
        <taxon>Lobulomycetaceae</taxon>
        <taxon>Clydaea</taxon>
    </lineage>
</organism>
<dbReference type="GO" id="GO:0008236">
    <property type="term" value="F:serine-type peptidase activity"/>
    <property type="evidence" value="ECO:0007669"/>
    <property type="project" value="InterPro"/>
</dbReference>
<keyword evidence="1" id="KW-0732">Signal</keyword>
<proteinExistence type="predicted"/>
<name>A0AAD5U4E4_9FUNG</name>
<evidence type="ECO:0000256" key="1">
    <source>
        <dbReference type="SAM" id="SignalP"/>
    </source>
</evidence>